<name>A0A7S4URM4_9DINO</name>
<dbReference type="InterPro" id="IPR047831">
    <property type="entry name" value="GPR180/TMEM145"/>
</dbReference>
<organism evidence="5">
    <name type="scientific">Alexandrium monilatum</name>
    <dbReference type="NCBI Taxonomy" id="311494"/>
    <lineage>
        <taxon>Eukaryota</taxon>
        <taxon>Sar</taxon>
        <taxon>Alveolata</taxon>
        <taxon>Dinophyceae</taxon>
        <taxon>Gonyaulacales</taxon>
        <taxon>Pyrocystaceae</taxon>
        <taxon>Alexandrium</taxon>
    </lineage>
</organism>
<gene>
    <name evidence="5" type="ORF">AMON00008_LOCUS21494</name>
</gene>
<feature type="region of interest" description="Disordered" evidence="1">
    <location>
        <begin position="432"/>
        <end position="453"/>
    </location>
</feature>
<feature type="compositionally biased region" description="Pro residues" evidence="1">
    <location>
        <begin position="444"/>
        <end position="453"/>
    </location>
</feature>
<dbReference type="AlphaFoldDB" id="A0A7S4URM4"/>
<proteinExistence type="predicted"/>
<evidence type="ECO:0000256" key="2">
    <source>
        <dbReference type="SAM" id="Phobius"/>
    </source>
</evidence>
<dbReference type="GO" id="GO:0019236">
    <property type="term" value="P:response to pheromone"/>
    <property type="evidence" value="ECO:0007669"/>
    <property type="project" value="InterPro"/>
</dbReference>
<reference evidence="5" key="1">
    <citation type="submission" date="2021-01" db="EMBL/GenBank/DDBJ databases">
        <authorList>
            <person name="Corre E."/>
            <person name="Pelletier E."/>
            <person name="Niang G."/>
            <person name="Scheremetjew M."/>
            <person name="Finn R."/>
            <person name="Kale V."/>
            <person name="Holt S."/>
            <person name="Cochrane G."/>
            <person name="Meng A."/>
            <person name="Brown T."/>
            <person name="Cohen L."/>
        </authorList>
    </citation>
    <scope>NUCLEOTIDE SEQUENCE</scope>
    <source>
        <strain evidence="5">CCMP3105</strain>
    </source>
</reference>
<evidence type="ECO:0000256" key="3">
    <source>
        <dbReference type="SAM" id="SignalP"/>
    </source>
</evidence>
<feature type="signal peptide" evidence="3">
    <location>
        <begin position="1"/>
        <end position="25"/>
    </location>
</feature>
<accession>A0A7S4URM4</accession>
<sequence length="453" mass="50746">MAALSRPAAWLVLASLLSSPPLGEAKLQSGQVRIKGSRPQNRWKYLSKFGYSLGTGTFGIRLQLRQPKNVATEGKASLEVYLDEDWERVEAIEDVCERPRHARRVHDITVPPSGEWGEWSNGTLSQSTRPHIWYFVISDCNDSLPNLTHNVRYEFHGLQDGGSEFSVEMQGMLPAHLLFVVGFTVFVLRFYRKTVTFYRSAGSVHPVIWILSSVVILHFLALVLHTLHLLVYRSNGTGLKALDVFSEIFFTLSQVTQTALLILIALGYTLLQSCIGELDLMIPVCFMVGVIHVMLVGFGKLKDDSAYAFHENEGVLGWIMLVMRLLLYVWFLWAVQSSASESGSRMRGFLAKFRAMGSLYFLSYPVIFLVTKCFAPYLQNVVMTVGLEAMQATSSVWLSMLFLERGEYFKVTSHSRPGPPRSCQTGSALALPGPSSARLRQCPAPMPQAPPRW</sequence>
<evidence type="ECO:0000313" key="5">
    <source>
        <dbReference type="EMBL" id="CAE4585659.1"/>
    </source>
</evidence>
<dbReference type="Pfam" id="PF10192">
    <property type="entry name" value="GPR180-TMEM145_TM"/>
    <property type="match status" value="1"/>
</dbReference>
<keyword evidence="2" id="KW-1133">Transmembrane helix</keyword>
<feature type="transmembrane region" description="Helical" evidence="2">
    <location>
        <begin position="356"/>
        <end position="378"/>
    </location>
</feature>
<evidence type="ECO:0000256" key="1">
    <source>
        <dbReference type="SAM" id="MobiDB-lite"/>
    </source>
</evidence>
<keyword evidence="3" id="KW-0732">Signal</keyword>
<dbReference type="InterPro" id="IPR019336">
    <property type="entry name" value="GPR180/TMEM145_TM"/>
</dbReference>
<evidence type="ECO:0000259" key="4">
    <source>
        <dbReference type="Pfam" id="PF10192"/>
    </source>
</evidence>
<keyword evidence="2" id="KW-0472">Membrane</keyword>
<dbReference type="EMBL" id="HBNR01031446">
    <property type="protein sequence ID" value="CAE4585659.1"/>
    <property type="molecule type" value="Transcribed_RNA"/>
</dbReference>
<feature type="domain" description="GPR180/TMEM145 transmembrane" evidence="4">
    <location>
        <begin position="183"/>
        <end position="396"/>
    </location>
</feature>
<feature type="transmembrane region" description="Helical" evidence="2">
    <location>
        <begin position="203"/>
        <end position="228"/>
    </location>
</feature>
<feature type="transmembrane region" description="Helical" evidence="2">
    <location>
        <begin position="173"/>
        <end position="191"/>
    </location>
</feature>
<feature type="transmembrane region" description="Helical" evidence="2">
    <location>
        <begin position="315"/>
        <end position="335"/>
    </location>
</feature>
<keyword evidence="2" id="KW-0812">Transmembrane</keyword>
<feature type="chain" id="PRO_5030589593" description="GPR180/TMEM145 transmembrane domain-containing protein" evidence="3">
    <location>
        <begin position="26"/>
        <end position="453"/>
    </location>
</feature>
<dbReference type="PANTHER" id="PTHR23252:SF24">
    <property type="entry name" value="TRANSMEMBRANE PROTEIN 145"/>
    <property type="match status" value="1"/>
</dbReference>
<dbReference type="GO" id="GO:0007186">
    <property type="term" value="P:G protein-coupled receptor signaling pathway"/>
    <property type="evidence" value="ECO:0007669"/>
    <property type="project" value="InterPro"/>
</dbReference>
<feature type="transmembrane region" description="Helical" evidence="2">
    <location>
        <begin position="248"/>
        <end position="271"/>
    </location>
</feature>
<dbReference type="PANTHER" id="PTHR23252">
    <property type="entry name" value="INTIMAL THICKNESS RECEPTOR-RELATED"/>
    <property type="match status" value="1"/>
</dbReference>
<protein>
    <recommendedName>
        <fullName evidence="4">GPR180/TMEM145 transmembrane domain-containing protein</fullName>
    </recommendedName>
</protein>
<feature type="transmembrane region" description="Helical" evidence="2">
    <location>
        <begin position="278"/>
        <end position="295"/>
    </location>
</feature>